<gene>
    <name evidence="2" type="ORF">M422DRAFT_249857</name>
</gene>
<accession>A0A0C9W4V4</accession>
<dbReference type="EMBL" id="KN837106">
    <property type="protein sequence ID" value="KIJ46693.1"/>
    <property type="molecule type" value="Genomic_DNA"/>
</dbReference>
<name>A0A0C9W4V4_SPHS4</name>
<feature type="compositionally biased region" description="Polar residues" evidence="1">
    <location>
        <begin position="12"/>
        <end position="31"/>
    </location>
</feature>
<keyword evidence="3" id="KW-1185">Reference proteome</keyword>
<dbReference type="AlphaFoldDB" id="A0A0C9W4V4"/>
<evidence type="ECO:0000256" key="1">
    <source>
        <dbReference type="SAM" id="MobiDB-lite"/>
    </source>
</evidence>
<dbReference type="Proteomes" id="UP000054279">
    <property type="component" value="Unassembled WGS sequence"/>
</dbReference>
<evidence type="ECO:0000313" key="2">
    <source>
        <dbReference type="EMBL" id="KIJ46693.1"/>
    </source>
</evidence>
<sequence length="234" mass="26068">MSDGQELPGISPCSSGSTGDSYSFCSYTQAQRRPWISSDWKSQPTSPTPARRPIQFPNAQPDSEVPGSVEGEQAFSGRPGEDHHVILDRSKRPGASIKDVEIIPDSEEALNNVRSPFTPLKRRRSEELLPGQSEENRLILPGSKHTVSSDNDRIYIPPLKRHRSEPASSTPGIGQELASIHNYCEGILREMKEGMAKIESSQWELVLELRKGNEIAQRNCEKLIVLLQKITEKL</sequence>
<reference evidence="2 3" key="1">
    <citation type="submission" date="2014-06" db="EMBL/GenBank/DDBJ databases">
        <title>Evolutionary Origins and Diversification of the Mycorrhizal Mutualists.</title>
        <authorList>
            <consortium name="DOE Joint Genome Institute"/>
            <consortium name="Mycorrhizal Genomics Consortium"/>
            <person name="Kohler A."/>
            <person name="Kuo A."/>
            <person name="Nagy L.G."/>
            <person name="Floudas D."/>
            <person name="Copeland A."/>
            <person name="Barry K.W."/>
            <person name="Cichocki N."/>
            <person name="Veneault-Fourrey C."/>
            <person name="LaButti K."/>
            <person name="Lindquist E.A."/>
            <person name="Lipzen A."/>
            <person name="Lundell T."/>
            <person name="Morin E."/>
            <person name="Murat C."/>
            <person name="Riley R."/>
            <person name="Ohm R."/>
            <person name="Sun H."/>
            <person name="Tunlid A."/>
            <person name="Henrissat B."/>
            <person name="Grigoriev I.V."/>
            <person name="Hibbett D.S."/>
            <person name="Martin F."/>
        </authorList>
    </citation>
    <scope>NUCLEOTIDE SEQUENCE [LARGE SCALE GENOMIC DNA]</scope>
    <source>
        <strain evidence="2 3">SS14</strain>
    </source>
</reference>
<feature type="region of interest" description="Disordered" evidence="1">
    <location>
        <begin position="1"/>
        <end position="85"/>
    </location>
</feature>
<evidence type="ECO:0000313" key="3">
    <source>
        <dbReference type="Proteomes" id="UP000054279"/>
    </source>
</evidence>
<proteinExistence type="predicted"/>
<protein>
    <submittedName>
        <fullName evidence="2">Uncharacterized protein</fullName>
    </submittedName>
</protein>
<organism evidence="2 3">
    <name type="scientific">Sphaerobolus stellatus (strain SS14)</name>
    <dbReference type="NCBI Taxonomy" id="990650"/>
    <lineage>
        <taxon>Eukaryota</taxon>
        <taxon>Fungi</taxon>
        <taxon>Dikarya</taxon>
        <taxon>Basidiomycota</taxon>
        <taxon>Agaricomycotina</taxon>
        <taxon>Agaricomycetes</taxon>
        <taxon>Phallomycetidae</taxon>
        <taxon>Geastrales</taxon>
        <taxon>Sphaerobolaceae</taxon>
        <taxon>Sphaerobolus</taxon>
    </lineage>
</organism>
<dbReference type="HOGENOM" id="CLU_1185679_0_0_1"/>